<evidence type="ECO:0008006" key="3">
    <source>
        <dbReference type="Google" id="ProtNLM"/>
    </source>
</evidence>
<comment type="caution">
    <text evidence="1">The sequence shown here is derived from an EMBL/GenBank/DDBJ whole genome shotgun (WGS) entry which is preliminary data.</text>
</comment>
<evidence type="ECO:0000313" key="1">
    <source>
        <dbReference type="EMBL" id="CAL1287007.1"/>
    </source>
</evidence>
<reference evidence="1 2" key="1">
    <citation type="submission" date="2024-04" db="EMBL/GenBank/DDBJ databases">
        <authorList>
            <person name="Rising A."/>
            <person name="Reimegard J."/>
            <person name="Sonavane S."/>
            <person name="Akerstrom W."/>
            <person name="Nylinder S."/>
            <person name="Hedman E."/>
            <person name="Kallberg Y."/>
        </authorList>
    </citation>
    <scope>NUCLEOTIDE SEQUENCE [LARGE SCALE GENOMIC DNA]</scope>
</reference>
<organism evidence="1 2">
    <name type="scientific">Larinioides sclopetarius</name>
    <dbReference type="NCBI Taxonomy" id="280406"/>
    <lineage>
        <taxon>Eukaryota</taxon>
        <taxon>Metazoa</taxon>
        <taxon>Ecdysozoa</taxon>
        <taxon>Arthropoda</taxon>
        <taxon>Chelicerata</taxon>
        <taxon>Arachnida</taxon>
        <taxon>Araneae</taxon>
        <taxon>Araneomorphae</taxon>
        <taxon>Entelegynae</taxon>
        <taxon>Araneoidea</taxon>
        <taxon>Araneidae</taxon>
        <taxon>Larinioides</taxon>
    </lineage>
</organism>
<gene>
    <name evidence="1" type="ORF">LARSCL_LOCUS14571</name>
</gene>
<name>A0AAV2AT45_9ARAC</name>
<dbReference type="Proteomes" id="UP001497382">
    <property type="component" value="Unassembled WGS sequence"/>
</dbReference>
<sequence length="95" mass="10850">MKIKPTWTQSFDHFIQFLLVGEGIGKFMKKDRLSGGDRKQPFVLAIGGKLNLIQTFLIFEIHCIETNSILKAVDICFKLIYILNFLHNAAMYGIS</sequence>
<dbReference type="EMBL" id="CAXIEN010000211">
    <property type="protein sequence ID" value="CAL1287007.1"/>
    <property type="molecule type" value="Genomic_DNA"/>
</dbReference>
<accession>A0AAV2AT45</accession>
<proteinExistence type="predicted"/>
<protein>
    <recommendedName>
        <fullName evidence="3">LAGLIDADG homing endonuclease</fullName>
    </recommendedName>
</protein>
<keyword evidence="2" id="KW-1185">Reference proteome</keyword>
<evidence type="ECO:0000313" key="2">
    <source>
        <dbReference type="Proteomes" id="UP001497382"/>
    </source>
</evidence>
<dbReference type="AlphaFoldDB" id="A0AAV2AT45"/>